<organism evidence="2 3">
    <name type="scientific">Fraxinus pennsylvanica</name>
    <dbReference type="NCBI Taxonomy" id="56036"/>
    <lineage>
        <taxon>Eukaryota</taxon>
        <taxon>Viridiplantae</taxon>
        <taxon>Streptophyta</taxon>
        <taxon>Embryophyta</taxon>
        <taxon>Tracheophyta</taxon>
        <taxon>Spermatophyta</taxon>
        <taxon>Magnoliopsida</taxon>
        <taxon>eudicotyledons</taxon>
        <taxon>Gunneridae</taxon>
        <taxon>Pentapetalae</taxon>
        <taxon>asterids</taxon>
        <taxon>lamiids</taxon>
        <taxon>Lamiales</taxon>
        <taxon>Oleaceae</taxon>
        <taxon>Oleeae</taxon>
        <taxon>Fraxinus</taxon>
    </lineage>
</organism>
<dbReference type="EMBL" id="OU503056">
    <property type="protein sequence ID" value="CAI9784510.1"/>
    <property type="molecule type" value="Genomic_DNA"/>
</dbReference>
<accession>A0AAD2EE71</accession>
<dbReference type="AlphaFoldDB" id="A0AAD2EE71"/>
<sequence>MKGIYQINVLLPDELILIMFLHLDSSRDTCSLVSKGWLMKLRRHTIHDGASASPHVLIDLLARRFINVRNMFVDESLSVSPPPKSARNQNQTLKLRSHKHNQRNTQISSP</sequence>
<proteinExistence type="predicted"/>
<evidence type="ECO:0000313" key="2">
    <source>
        <dbReference type="EMBL" id="CAI9784510.1"/>
    </source>
</evidence>
<protein>
    <submittedName>
        <fullName evidence="2">Uncharacterized protein</fullName>
    </submittedName>
</protein>
<keyword evidence="3" id="KW-1185">Reference proteome</keyword>
<reference evidence="2" key="1">
    <citation type="submission" date="2023-05" db="EMBL/GenBank/DDBJ databases">
        <authorList>
            <person name="Huff M."/>
        </authorList>
    </citation>
    <scope>NUCLEOTIDE SEQUENCE</scope>
</reference>
<evidence type="ECO:0000256" key="1">
    <source>
        <dbReference type="SAM" id="MobiDB-lite"/>
    </source>
</evidence>
<dbReference type="Proteomes" id="UP000834106">
    <property type="component" value="Chromosome 21"/>
</dbReference>
<gene>
    <name evidence="2" type="ORF">FPE_LOCUS31940</name>
</gene>
<feature type="region of interest" description="Disordered" evidence="1">
    <location>
        <begin position="76"/>
        <end position="110"/>
    </location>
</feature>
<evidence type="ECO:0000313" key="3">
    <source>
        <dbReference type="Proteomes" id="UP000834106"/>
    </source>
</evidence>
<name>A0AAD2EE71_9LAMI</name>